<organism evidence="1 2">
    <name type="scientific">Flavihumibacter solisilvae</name>
    <dbReference type="NCBI Taxonomy" id="1349421"/>
    <lineage>
        <taxon>Bacteria</taxon>
        <taxon>Pseudomonadati</taxon>
        <taxon>Bacteroidota</taxon>
        <taxon>Chitinophagia</taxon>
        <taxon>Chitinophagales</taxon>
        <taxon>Chitinophagaceae</taxon>
        <taxon>Flavihumibacter</taxon>
    </lineage>
</organism>
<sequence>MAIDKNQGILKTLHNCAAACHYCASSCLDEPTVQHLTTCIKIDLDCADICTTTAAFVARISPHAPHLMKECTEICLACARECDKHAAMGMEHCRLCAEACRQCAEACSLYIGSAA</sequence>
<accession>A0A0C1IXC0</accession>
<dbReference type="Proteomes" id="UP000031408">
    <property type="component" value="Unassembled WGS sequence"/>
</dbReference>
<evidence type="ECO:0000313" key="1">
    <source>
        <dbReference type="EMBL" id="KIC95089.1"/>
    </source>
</evidence>
<dbReference type="RefSeq" id="WP_039139285.1">
    <property type="nucleotide sequence ID" value="NZ_JSVC01000009.1"/>
</dbReference>
<gene>
    <name evidence="1" type="ORF">OI18_08805</name>
</gene>
<dbReference type="CDD" id="cd08026">
    <property type="entry name" value="DUF326"/>
    <property type="match status" value="1"/>
</dbReference>
<proteinExistence type="predicted"/>
<dbReference type="Pfam" id="PF03860">
    <property type="entry name" value="Csp"/>
    <property type="match status" value="1"/>
</dbReference>
<name>A0A0C1IXC0_9BACT</name>
<comment type="caution">
    <text evidence="1">The sequence shown here is derived from an EMBL/GenBank/DDBJ whole genome shotgun (WGS) entry which is preliminary data.</text>
</comment>
<dbReference type="STRING" id="1349421.OI18_08805"/>
<dbReference type="OrthoDB" id="5396211at2"/>
<dbReference type="EMBL" id="JSVC01000009">
    <property type="protein sequence ID" value="KIC95089.1"/>
    <property type="molecule type" value="Genomic_DNA"/>
</dbReference>
<dbReference type="InterPro" id="IPR044543">
    <property type="entry name" value="YHJQ-like"/>
</dbReference>
<dbReference type="PANTHER" id="PTHR37310">
    <property type="entry name" value="CYTOPLASMIC PROTEIN-RELATED"/>
    <property type="match status" value="1"/>
</dbReference>
<dbReference type="PANTHER" id="PTHR37310:SF1">
    <property type="entry name" value="CYTOPLASMIC PROTEIN"/>
    <property type="match status" value="1"/>
</dbReference>
<keyword evidence="2" id="KW-1185">Reference proteome</keyword>
<protein>
    <submittedName>
        <fullName evidence="1">Ferredoxin</fullName>
    </submittedName>
</protein>
<dbReference type="InterPro" id="IPR005560">
    <property type="entry name" value="Csp_YhjQ"/>
</dbReference>
<reference evidence="1 2" key="1">
    <citation type="submission" date="2014-11" db="EMBL/GenBank/DDBJ databases">
        <title>Genome sequence of Flavihumibacter solisilvae 3-3.</title>
        <authorList>
            <person name="Zhou G."/>
            <person name="Li M."/>
            <person name="Wang G."/>
        </authorList>
    </citation>
    <scope>NUCLEOTIDE SEQUENCE [LARGE SCALE GENOMIC DNA]</scope>
    <source>
        <strain evidence="1 2">3-3</strain>
    </source>
</reference>
<dbReference type="Gene3D" id="1.20.1270.360">
    <property type="match status" value="1"/>
</dbReference>
<evidence type="ECO:0000313" key="2">
    <source>
        <dbReference type="Proteomes" id="UP000031408"/>
    </source>
</evidence>
<dbReference type="AlphaFoldDB" id="A0A0C1IXC0"/>